<feature type="disulfide bond" evidence="15">
    <location>
        <begin position="485"/>
        <end position="501"/>
    </location>
</feature>
<feature type="disulfide bond" evidence="15">
    <location>
        <begin position="421"/>
        <end position="652"/>
    </location>
</feature>
<dbReference type="InterPro" id="IPR036465">
    <property type="entry name" value="vWFA_dom_sf"/>
</dbReference>
<dbReference type="GO" id="GO:0009986">
    <property type="term" value="C:cell surface"/>
    <property type="evidence" value="ECO:0007669"/>
    <property type="project" value="TreeGrafter"/>
</dbReference>
<dbReference type="InterPro" id="IPR057073">
    <property type="entry name" value="EGF_integrin_2"/>
</dbReference>
<dbReference type="InterPro" id="IPR002369">
    <property type="entry name" value="Integrin_bsu_VWA"/>
</dbReference>
<evidence type="ECO:0000313" key="22">
    <source>
        <dbReference type="RefSeq" id="XP_031421618.1"/>
    </source>
</evidence>
<name>A0A6P8EZD8_CLUHA</name>
<feature type="disulfide bond" evidence="15">
    <location>
        <begin position="615"/>
        <end position="624"/>
    </location>
</feature>
<evidence type="ECO:0000256" key="6">
    <source>
        <dbReference type="ARBA" id="ARBA00022729"/>
    </source>
</evidence>
<evidence type="ECO:0000259" key="19">
    <source>
        <dbReference type="SMART" id="SM00187"/>
    </source>
</evidence>
<dbReference type="OrthoDB" id="410592at2759"/>
<dbReference type="Proteomes" id="UP000515152">
    <property type="component" value="Chromosome 4"/>
</dbReference>
<gene>
    <name evidence="22" type="primary">LOC105897275</name>
</gene>
<feature type="disulfide bond" evidence="15">
    <location>
        <begin position="594"/>
        <end position="632"/>
    </location>
</feature>
<keyword evidence="10 17" id="KW-1133">Transmembrane helix</keyword>
<dbReference type="Gene3D" id="2.60.40.1510">
    <property type="entry name" value="ntegrin, alpha v. Chain A, domain 3"/>
    <property type="match status" value="1"/>
</dbReference>
<evidence type="ECO:0000256" key="2">
    <source>
        <dbReference type="ARBA" id="ARBA00007449"/>
    </source>
</evidence>
<dbReference type="InterPro" id="IPR057243">
    <property type="entry name" value="Integrin_I-EGF_CS"/>
</dbReference>
<organism evidence="21 22">
    <name type="scientific">Clupea harengus</name>
    <name type="common">Atlantic herring</name>
    <dbReference type="NCBI Taxonomy" id="7950"/>
    <lineage>
        <taxon>Eukaryota</taxon>
        <taxon>Metazoa</taxon>
        <taxon>Chordata</taxon>
        <taxon>Craniata</taxon>
        <taxon>Vertebrata</taxon>
        <taxon>Euteleostomi</taxon>
        <taxon>Actinopterygii</taxon>
        <taxon>Neopterygii</taxon>
        <taxon>Teleostei</taxon>
        <taxon>Clupei</taxon>
        <taxon>Clupeiformes</taxon>
        <taxon>Clupeoidei</taxon>
        <taxon>Clupeidae</taxon>
        <taxon>Clupea</taxon>
    </lineage>
</organism>
<accession>A0A6P8EZD8</accession>
<dbReference type="KEGG" id="char:105897275"/>
<dbReference type="InterPro" id="IPR032695">
    <property type="entry name" value="Integrin_dom_sf"/>
</dbReference>
<proteinExistence type="inferred from homology"/>
<feature type="disulfide bond" evidence="15">
    <location>
        <begin position="469"/>
        <end position="510"/>
    </location>
</feature>
<keyword evidence="3" id="KW-1003">Cell membrane</keyword>
<feature type="disulfide bond" evidence="15">
    <location>
        <begin position="42"/>
        <end position="58"/>
    </location>
</feature>
<dbReference type="SMART" id="SM00187">
    <property type="entry name" value="INB"/>
    <property type="match status" value="1"/>
</dbReference>
<dbReference type="Pfam" id="PF23105">
    <property type="entry name" value="EGF_integrin"/>
    <property type="match status" value="1"/>
</dbReference>
<evidence type="ECO:0000256" key="8">
    <source>
        <dbReference type="ARBA" id="ARBA00022842"/>
    </source>
</evidence>
<feature type="disulfide bond" evidence="15">
    <location>
        <begin position="592"/>
        <end position="597"/>
    </location>
</feature>
<feature type="domain" description="Integrin beta subunit VWA" evidence="19">
    <location>
        <begin position="29"/>
        <end position="449"/>
    </location>
</feature>
<dbReference type="SMART" id="SM00423">
    <property type="entry name" value="PSI"/>
    <property type="match status" value="1"/>
</dbReference>
<evidence type="ECO:0000256" key="11">
    <source>
        <dbReference type="ARBA" id="ARBA00023037"/>
    </source>
</evidence>
<dbReference type="GO" id="GO:0007229">
    <property type="term" value="P:integrin-mediated signaling pathway"/>
    <property type="evidence" value="ECO:0007669"/>
    <property type="project" value="UniProtKB-KW"/>
</dbReference>
<protein>
    <recommendedName>
        <fullName evidence="16">Integrin beta</fullName>
    </recommendedName>
</protein>
<dbReference type="GO" id="GO:0005178">
    <property type="term" value="F:integrin binding"/>
    <property type="evidence" value="ECO:0007669"/>
    <property type="project" value="TreeGrafter"/>
</dbReference>
<sequence>MNWVWFIAAVLIFYGDQMGVQGRCKSQSTCSACVRTEGCAWCKMRDFLFPSEPTKHRCDTKDNLRMRNCSEVIDPKPSAHADRDEPVGSNRGRVVQLQPQKLHIKLRVGVPHTFDVMFKRAEGYPIDLYYLMDFSFSMRDDLENVRKLGHQIVSALKDVSSSVRIGFGCFVEKAMGPFISTFEETKKCPCKKSFEEPCQPSFSFKHVLNLTEDVAEFKTRAEKESISCNFDPPEAGFDAIMQVAVCQDEIGWGDVTRILVYASDNTFHLAGDGKLAGIYYPHDGKCHLNSEGLYDMETHFDYPSVAHVAEALSTNHIMLIFAVTKDHDEQYMAVSELIPQSVVGVLEKDSSNVVQLISKAYDDLLSTILLEHHRVPPGIDISYVSQCSDGTHSPRQRRGACNHTMINEQVNFTVTLHSSACLHQPTSFILKVQGLNEELQVTVETLCNCDCNDTERFSPECSGKGTLTCGICNCDEGRMGQSCECGTQEHKDSMFALDKMCISPNSSQPCSGHGSCLCGQCICNGHLRGRYCQCDHTSCNRHNNLICAGNGKCNCGTCECNTNYSGPACECSTLTDQCHTGGGGLCSHNGHCKCNKCHCHPDFFGRHCSEIRAPCIKFKPCVLCAVANEEDCKHTCGDIKLTKVNESATLVCFEDTVYYNVEMDKADGSIRMLYVPKSSKMYVVYLLISTASGGVVVIGLVGIIICKILLEIS</sequence>
<dbReference type="PRINTS" id="PR01186">
    <property type="entry name" value="INTEGRINB"/>
</dbReference>
<dbReference type="InterPro" id="IPR040622">
    <property type="entry name" value="EGF_integrin_1"/>
</dbReference>
<dbReference type="Gene3D" id="3.40.50.410">
    <property type="entry name" value="von Willebrand factor, type A domain"/>
    <property type="match status" value="1"/>
</dbReference>
<feature type="signal peptide" evidence="18">
    <location>
        <begin position="1"/>
        <end position="22"/>
    </location>
</feature>
<dbReference type="FunFam" id="2.10.25.10:FF:000304">
    <property type="entry name" value="Integrin beta"/>
    <property type="match status" value="1"/>
</dbReference>
<dbReference type="GO" id="GO:0098609">
    <property type="term" value="P:cell-cell adhesion"/>
    <property type="evidence" value="ECO:0007669"/>
    <property type="project" value="TreeGrafter"/>
</dbReference>
<reference evidence="22" key="1">
    <citation type="submission" date="2025-08" db="UniProtKB">
        <authorList>
            <consortium name="RefSeq"/>
        </authorList>
    </citation>
    <scope>IDENTIFICATION</scope>
</reference>
<evidence type="ECO:0000256" key="10">
    <source>
        <dbReference type="ARBA" id="ARBA00022989"/>
    </source>
</evidence>
<dbReference type="PANTHER" id="PTHR10082:SF36">
    <property type="entry name" value="INTEGRIN BETA-7"/>
    <property type="match status" value="1"/>
</dbReference>
<feature type="disulfide bond" evidence="15">
    <location>
        <begin position="246"/>
        <end position="286"/>
    </location>
</feature>
<evidence type="ECO:0000256" key="15">
    <source>
        <dbReference type="PIRSR" id="PIRSR002512-1"/>
    </source>
</evidence>
<evidence type="ECO:0000256" key="14">
    <source>
        <dbReference type="ARBA" id="ARBA00023180"/>
    </source>
</evidence>
<comment type="similarity">
    <text evidence="2 16">Belongs to the integrin beta chain family.</text>
</comment>
<dbReference type="FunFam" id="3.40.50.410:FF:000002">
    <property type="entry name" value="Integrin beta"/>
    <property type="match status" value="1"/>
</dbReference>
<feature type="disulfide bond" evidence="15">
    <location>
        <begin position="555"/>
        <end position="586"/>
    </location>
</feature>
<dbReference type="PROSITE" id="PS00243">
    <property type="entry name" value="I_EGF_1"/>
    <property type="match status" value="1"/>
</dbReference>
<evidence type="ECO:0000256" key="5">
    <source>
        <dbReference type="ARBA" id="ARBA00022692"/>
    </source>
</evidence>
<feature type="disulfide bond" evidence="15">
    <location>
        <begin position="474"/>
        <end position="483"/>
    </location>
</feature>
<keyword evidence="12 17" id="KW-0472">Membrane</keyword>
<evidence type="ECO:0000256" key="12">
    <source>
        <dbReference type="ARBA" id="ARBA00023136"/>
    </source>
</evidence>
<keyword evidence="8" id="KW-0460">Magnesium</keyword>
<evidence type="ECO:0000256" key="18">
    <source>
        <dbReference type="SAM" id="SignalP"/>
    </source>
</evidence>
<evidence type="ECO:0000259" key="20">
    <source>
        <dbReference type="SMART" id="SM00423"/>
    </source>
</evidence>
<dbReference type="SUPFAM" id="SSF69179">
    <property type="entry name" value="Integrin domains"/>
    <property type="match status" value="1"/>
</dbReference>
<keyword evidence="21" id="KW-1185">Reference proteome</keyword>
<comment type="subcellular location">
    <subcellularLocation>
        <location evidence="1 16">Cell membrane</location>
        <topology evidence="1 16">Single-pass type I membrane protein</topology>
    </subcellularLocation>
</comment>
<keyword evidence="14" id="KW-0325">Glycoprotein</keyword>
<feature type="disulfide bond" evidence="15">
    <location>
        <begin position="560"/>
        <end position="569"/>
    </location>
</feature>
<feature type="disulfide bond" evidence="15">
    <location>
        <begin position="523"/>
        <end position="532"/>
    </location>
</feature>
<dbReference type="Pfam" id="PF18372">
    <property type="entry name" value="I-EGF_1"/>
    <property type="match status" value="1"/>
</dbReference>
<evidence type="ECO:0000256" key="7">
    <source>
        <dbReference type="ARBA" id="ARBA00022737"/>
    </source>
</evidence>
<keyword evidence="4" id="KW-0245">EGF-like domain</keyword>
<feature type="disulfide bond" evidence="15">
    <location>
        <begin position="516"/>
        <end position="521"/>
    </location>
</feature>
<dbReference type="Pfam" id="PF17205">
    <property type="entry name" value="PSI_integrin"/>
    <property type="match status" value="1"/>
</dbReference>
<evidence type="ECO:0000256" key="4">
    <source>
        <dbReference type="ARBA" id="ARBA00022536"/>
    </source>
</evidence>
<dbReference type="GO" id="GO:0007160">
    <property type="term" value="P:cell-matrix adhesion"/>
    <property type="evidence" value="ECO:0007669"/>
    <property type="project" value="TreeGrafter"/>
</dbReference>
<dbReference type="SUPFAM" id="SSF57196">
    <property type="entry name" value="EGF/Laminin"/>
    <property type="match status" value="1"/>
</dbReference>
<feature type="disulfide bond" evidence="15">
    <location>
        <begin position="190"/>
        <end position="198"/>
    </location>
</feature>
<evidence type="ECO:0000313" key="21">
    <source>
        <dbReference type="Proteomes" id="UP000515152"/>
    </source>
</evidence>
<dbReference type="InterPro" id="IPR033760">
    <property type="entry name" value="Integrin_beta_N"/>
</dbReference>
<dbReference type="GO" id="GO:0033627">
    <property type="term" value="P:cell adhesion mediated by integrin"/>
    <property type="evidence" value="ECO:0007669"/>
    <property type="project" value="TreeGrafter"/>
</dbReference>
<feature type="domain" description="PSI" evidence="20">
    <location>
        <begin position="23"/>
        <end position="70"/>
    </location>
</feature>
<evidence type="ECO:0000256" key="16">
    <source>
        <dbReference type="RuleBase" id="RU000633"/>
    </source>
</evidence>
<dbReference type="PIRSF" id="PIRSF002512">
    <property type="entry name" value="Integrin_B"/>
    <property type="match status" value="1"/>
</dbReference>
<keyword evidence="11 16" id="KW-0401">Integrin</keyword>
<evidence type="ECO:0000256" key="13">
    <source>
        <dbReference type="ARBA" id="ARBA00023157"/>
    </source>
</evidence>
<feature type="chain" id="PRO_5028340753" description="Integrin beta" evidence="18">
    <location>
        <begin position="23"/>
        <end position="713"/>
    </location>
</feature>
<dbReference type="FunFam" id="2.10.25.10:FF:000036">
    <property type="entry name" value="Integrin beta"/>
    <property type="match status" value="1"/>
</dbReference>
<feature type="disulfide bond" evidence="15">
    <location>
        <begin position="30"/>
        <end position="39"/>
    </location>
</feature>
<dbReference type="Pfam" id="PF00362">
    <property type="entry name" value="Integrin_beta"/>
    <property type="match status" value="1"/>
</dbReference>
<evidence type="ECO:0000256" key="3">
    <source>
        <dbReference type="ARBA" id="ARBA00022475"/>
    </source>
</evidence>
<dbReference type="GeneID" id="105897275"/>
<keyword evidence="13 15" id="KW-1015">Disulfide bond</keyword>
<keyword evidence="6 18" id="KW-0732">Signal</keyword>
<evidence type="ECO:0000256" key="1">
    <source>
        <dbReference type="ARBA" id="ARBA00004251"/>
    </source>
</evidence>
<dbReference type="SUPFAM" id="SSF103575">
    <property type="entry name" value="Plexin repeat"/>
    <property type="match status" value="1"/>
</dbReference>
<feature type="disulfide bond" evidence="15">
    <location>
        <begin position="599"/>
        <end position="608"/>
    </location>
</feature>
<feature type="transmembrane region" description="Helical" evidence="17">
    <location>
        <begin position="682"/>
        <end position="710"/>
    </location>
</feature>
<dbReference type="PANTHER" id="PTHR10082">
    <property type="entry name" value="INTEGRIN BETA SUBUNIT"/>
    <property type="match status" value="1"/>
</dbReference>
<evidence type="ECO:0000256" key="9">
    <source>
        <dbReference type="ARBA" id="ARBA00022889"/>
    </source>
</evidence>
<keyword evidence="5 16" id="KW-0812">Transmembrane</keyword>
<dbReference type="Gene3D" id="2.10.25.10">
    <property type="entry name" value="Laminin"/>
    <property type="match status" value="4"/>
</dbReference>
<dbReference type="AlphaFoldDB" id="A0A6P8EZD8"/>
<keyword evidence="7" id="KW-0677">Repeat</keyword>
<keyword evidence="9 16" id="KW-0130">Cell adhesion</keyword>
<feature type="disulfide bond" evidence="15">
    <location>
        <begin position="33"/>
        <end position="69"/>
    </location>
</feature>
<dbReference type="GO" id="GO:0008305">
    <property type="term" value="C:integrin complex"/>
    <property type="evidence" value="ECO:0007669"/>
    <property type="project" value="TreeGrafter"/>
</dbReference>
<evidence type="ECO:0000256" key="17">
    <source>
        <dbReference type="SAM" id="Phobius"/>
    </source>
</evidence>
<feature type="disulfide bond" evidence="15">
    <location>
        <begin position="553"/>
        <end position="558"/>
    </location>
</feature>
<feature type="disulfide bond" evidence="15">
    <location>
        <begin position="447"/>
        <end position="451"/>
    </location>
</feature>
<feature type="disulfide bond" evidence="15">
    <location>
        <begin position="518"/>
        <end position="547"/>
    </location>
</feature>
<dbReference type="InterPro" id="IPR016201">
    <property type="entry name" value="PSI"/>
</dbReference>
<dbReference type="RefSeq" id="XP_031421618.1">
    <property type="nucleotide sequence ID" value="XM_031565758.1"/>
</dbReference>
<dbReference type="SUPFAM" id="SSF53300">
    <property type="entry name" value="vWA-like"/>
    <property type="match status" value="1"/>
</dbReference>
<dbReference type="GO" id="GO:0005925">
    <property type="term" value="C:focal adhesion"/>
    <property type="evidence" value="ECO:0007669"/>
    <property type="project" value="TreeGrafter"/>
</dbReference>
<feature type="disulfide bond" evidence="15">
    <location>
        <begin position="534"/>
        <end position="539"/>
    </location>
</feature>
<dbReference type="InterPro" id="IPR015812">
    <property type="entry name" value="Integrin_bsu"/>
</dbReference>
<dbReference type="GO" id="GO:0050900">
    <property type="term" value="P:leukocyte migration"/>
    <property type="evidence" value="ECO:0007669"/>
    <property type="project" value="TreeGrafter"/>
</dbReference>